<dbReference type="Pfam" id="PF12833">
    <property type="entry name" value="HTH_18"/>
    <property type="match status" value="1"/>
</dbReference>
<gene>
    <name evidence="6" type="ORF">K0B96_05690</name>
</gene>
<dbReference type="SUPFAM" id="SSF51215">
    <property type="entry name" value="Regulatory protein AraC"/>
    <property type="match status" value="1"/>
</dbReference>
<dbReference type="AlphaFoldDB" id="A0A8F9XKW6"/>
<keyword evidence="2" id="KW-0238">DNA-binding</keyword>
<dbReference type="EMBL" id="CP080507">
    <property type="protein sequence ID" value="QYM80108.1"/>
    <property type="molecule type" value="Genomic_DNA"/>
</dbReference>
<evidence type="ECO:0000256" key="3">
    <source>
        <dbReference type="ARBA" id="ARBA00023159"/>
    </source>
</evidence>
<evidence type="ECO:0000259" key="5">
    <source>
        <dbReference type="PROSITE" id="PS01124"/>
    </source>
</evidence>
<dbReference type="InterPro" id="IPR003313">
    <property type="entry name" value="AraC-bd"/>
</dbReference>
<dbReference type="Gene3D" id="2.60.120.280">
    <property type="entry name" value="Regulatory protein AraC"/>
    <property type="match status" value="1"/>
</dbReference>
<keyword evidence="1" id="KW-0805">Transcription regulation</keyword>
<dbReference type="PROSITE" id="PS00041">
    <property type="entry name" value="HTH_ARAC_FAMILY_1"/>
    <property type="match status" value="1"/>
</dbReference>
<dbReference type="KEGG" id="ole:K0B96_05690"/>
<dbReference type="Gene3D" id="1.10.10.60">
    <property type="entry name" value="Homeodomain-like"/>
    <property type="match status" value="1"/>
</dbReference>
<dbReference type="SUPFAM" id="SSF46689">
    <property type="entry name" value="Homeodomain-like"/>
    <property type="match status" value="2"/>
</dbReference>
<dbReference type="Proteomes" id="UP000825051">
    <property type="component" value="Chromosome"/>
</dbReference>
<evidence type="ECO:0000256" key="2">
    <source>
        <dbReference type="ARBA" id="ARBA00023125"/>
    </source>
</evidence>
<dbReference type="GO" id="GO:0043565">
    <property type="term" value="F:sequence-specific DNA binding"/>
    <property type="evidence" value="ECO:0007669"/>
    <property type="project" value="InterPro"/>
</dbReference>
<evidence type="ECO:0000313" key="6">
    <source>
        <dbReference type="EMBL" id="QYM80108.1"/>
    </source>
</evidence>
<dbReference type="InterPro" id="IPR037923">
    <property type="entry name" value="HTH-like"/>
</dbReference>
<sequence length="262" mass="29869">MSAADPFSSVHGAGEEVRTGPDYLLENARREDAAALVVQRTLAGAGFFERSGRRQLVGVGQAMLFTHREPSRYGFPPEATAPYRLRFVTFSPAGVRPLFNRLRHDFGSVVAMPDDSEATALFDELLHRFEHRSFHDRFHETDLLHRLLIALYREQVLGTRTSDPIEFGYHYLRDHFRAPINLKSVAAHCGVSREHFIRAFRARYREAPGALLRRLRLEHARTMLAATAFDIQDVARASGFTSSNTFCRAYRRHFSRPPAAER</sequence>
<feature type="domain" description="HTH araC/xylS-type" evidence="5">
    <location>
        <begin position="166"/>
        <end position="262"/>
    </location>
</feature>
<keyword evidence="3" id="KW-0010">Activator</keyword>
<dbReference type="InterPro" id="IPR018060">
    <property type="entry name" value="HTH_AraC"/>
</dbReference>
<organism evidence="6 7">
    <name type="scientific">Horticoccus luteus</name>
    <dbReference type="NCBI Taxonomy" id="2862869"/>
    <lineage>
        <taxon>Bacteria</taxon>
        <taxon>Pseudomonadati</taxon>
        <taxon>Verrucomicrobiota</taxon>
        <taxon>Opitutia</taxon>
        <taxon>Opitutales</taxon>
        <taxon>Opitutaceae</taxon>
        <taxon>Horticoccus</taxon>
    </lineage>
</organism>
<keyword evidence="4" id="KW-0804">Transcription</keyword>
<accession>A0A8F9XKW6</accession>
<reference evidence="6" key="1">
    <citation type="submission" date="2021-08" db="EMBL/GenBank/DDBJ databases">
        <title>Genome of a novel bacterium of the phylum Verrucomicrobia, Oleiharenicola sp. KSB-15.</title>
        <authorList>
            <person name="Chung J.-H."/>
            <person name="Ahn J.-H."/>
            <person name="Yoon Y."/>
            <person name="Kim D.-Y."/>
            <person name="An S.-H."/>
            <person name="Park I."/>
            <person name="Yeon J."/>
        </authorList>
    </citation>
    <scope>NUCLEOTIDE SEQUENCE</scope>
    <source>
        <strain evidence="6">KSB-15</strain>
    </source>
</reference>
<dbReference type="SMART" id="SM00342">
    <property type="entry name" value="HTH_ARAC"/>
    <property type="match status" value="1"/>
</dbReference>
<keyword evidence="7" id="KW-1185">Reference proteome</keyword>
<name>A0A8F9XKW6_9BACT</name>
<dbReference type="InterPro" id="IPR018062">
    <property type="entry name" value="HTH_AraC-typ_CS"/>
</dbReference>
<dbReference type="InterPro" id="IPR050204">
    <property type="entry name" value="AraC_XylS_family_regulators"/>
</dbReference>
<dbReference type="Pfam" id="PF02311">
    <property type="entry name" value="AraC_binding"/>
    <property type="match status" value="1"/>
</dbReference>
<dbReference type="PANTHER" id="PTHR46796">
    <property type="entry name" value="HTH-TYPE TRANSCRIPTIONAL ACTIVATOR RHAS-RELATED"/>
    <property type="match status" value="1"/>
</dbReference>
<proteinExistence type="predicted"/>
<dbReference type="InterPro" id="IPR009057">
    <property type="entry name" value="Homeodomain-like_sf"/>
</dbReference>
<protein>
    <submittedName>
        <fullName evidence="6">AraC family transcriptional regulator</fullName>
    </submittedName>
</protein>
<dbReference type="GO" id="GO:0003700">
    <property type="term" value="F:DNA-binding transcription factor activity"/>
    <property type="evidence" value="ECO:0007669"/>
    <property type="project" value="InterPro"/>
</dbReference>
<evidence type="ECO:0000313" key="7">
    <source>
        <dbReference type="Proteomes" id="UP000825051"/>
    </source>
</evidence>
<dbReference type="RefSeq" id="WP_220164826.1">
    <property type="nucleotide sequence ID" value="NZ_CP080507.1"/>
</dbReference>
<evidence type="ECO:0000256" key="1">
    <source>
        <dbReference type="ARBA" id="ARBA00023015"/>
    </source>
</evidence>
<evidence type="ECO:0000256" key="4">
    <source>
        <dbReference type="ARBA" id="ARBA00023163"/>
    </source>
</evidence>
<dbReference type="PROSITE" id="PS01124">
    <property type="entry name" value="HTH_ARAC_FAMILY_2"/>
    <property type="match status" value="1"/>
</dbReference>